<comment type="caution">
    <text evidence="4">The sequence shown here is derived from an EMBL/GenBank/DDBJ whole genome shotgun (WGS) entry which is preliminary data.</text>
</comment>
<evidence type="ECO:0000313" key="4">
    <source>
        <dbReference type="EMBL" id="TQN30292.1"/>
    </source>
</evidence>
<gene>
    <name evidence="4" type="ORF">FHX37_0163</name>
</gene>
<reference evidence="4 5" key="1">
    <citation type="submission" date="2019-06" db="EMBL/GenBank/DDBJ databases">
        <title>Sequencing the genomes of 1000 actinobacteria strains.</title>
        <authorList>
            <person name="Klenk H.-P."/>
        </authorList>
    </citation>
    <scope>NUCLEOTIDE SEQUENCE [LARGE SCALE GENOMIC DNA]</scope>
    <source>
        <strain evidence="4 5">DSM 45015</strain>
    </source>
</reference>
<evidence type="ECO:0000256" key="2">
    <source>
        <dbReference type="ARBA" id="ARBA00022801"/>
    </source>
</evidence>
<sequence length="255" mass="27836">MNPQPRNWFRSWSPADSAASSRLVCLPHAGGTPDYFRSWGGSAPSGVELLAACYPGRQHRLDEPHPPSLEALADDIAEALRALPPLPVVLFGHSMGAAVAYEVARRLERDSGEDPLLLAVSAHGAPHHAWRSRITDDTDLLAEVRRLGGTDADVLRDPEMRELVLHPLRCDYRLLEAYAPPRPVPVRGPIAAYVGREDPRVTVEDMRGWSSYTSSDFTPVALPGGHFHDPTTADTLVGDLTTRTAHLRRAGAPSR</sequence>
<keyword evidence="5" id="KW-1185">Reference proteome</keyword>
<accession>A0A543NEN3</accession>
<comment type="similarity">
    <text evidence="1">Belongs to the thioesterase family.</text>
</comment>
<evidence type="ECO:0000256" key="1">
    <source>
        <dbReference type="ARBA" id="ARBA00007169"/>
    </source>
</evidence>
<dbReference type="GO" id="GO:0016787">
    <property type="term" value="F:hydrolase activity"/>
    <property type="evidence" value="ECO:0007669"/>
    <property type="project" value="UniProtKB-KW"/>
</dbReference>
<dbReference type="InterPro" id="IPR020802">
    <property type="entry name" value="TesA-like"/>
</dbReference>
<dbReference type="EMBL" id="VFQC01000001">
    <property type="protein sequence ID" value="TQN30292.1"/>
    <property type="molecule type" value="Genomic_DNA"/>
</dbReference>
<dbReference type="SMART" id="SM00824">
    <property type="entry name" value="PKS_TE"/>
    <property type="match status" value="1"/>
</dbReference>
<dbReference type="Gene3D" id="3.40.50.1820">
    <property type="entry name" value="alpha/beta hydrolase"/>
    <property type="match status" value="1"/>
</dbReference>
<dbReference type="AlphaFoldDB" id="A0A543NEN3"/>
<dbReference type="GO" id="GO:0008610">
    <property type="term" value="P:lipid biosynthetic process"/>
    <property type="evidence" value="ECO:0007669"/>
    <property type="project" value="TreeGrafter"/>
</dbReference>
<name>A0A543NEN3_9ACTN</name>
<dbReference type="SUPFAM" id="SSF53474">
    <property type="entry name" value="alpha/beta-Hydrolases"/>
    <property type="match status" value="1"/>
</dbReference>
<evidence type="ECO:0000259" key="3">
    <source>
        <dbReference type="SMART" id="SM00824"/>
    </source>
</evidence>
<dbReference type="InterPro" id="IPR001031">
    <property type="entry name" value="Thioesterase"/>
</dbReference>
<dbReference type="Proteomes" id="UP000317422">
    <property type="component" value="Unassembled WGS sequence"/>
</dbReference>
<feature type="domain" description="Thioesterase TesA-like" evidence="3">
    <location>
        <begin position="24"/>
        <end position="240"/>
    </location>
</feature>
<dbReference type="InterPro" id="IPR029058">
    <property type="entry name" value="AB_hydrolase_fold"/>
</dbReference>
<dbReference type="Pfam" id="PF00975">
    <property type="entry name" value="Thioesterase"/>
    <property type="match status" value="1"/>
</dbReference>
<dbReference type="PANTHER" id="PTHR11487:SF0">
    <property type="entry name" value="S-ACYL FATTY ACID SYNTHASE THIOESTERASE, MEDIUM CHAIN"/>
    <property type="match status" value="1"/>
</dbReference>
<proteinExistence type="inferred from homology"/>
<evidence type="ECO:0000313" key="5">
    <source>
        <dbReference type="Proteomes" id="UP000317422"/>
    </source>
</evidence>
<dbReference type="OrthoDB" id="8480037at2"/>
<protein>
    <submittedName>
        <fullName evidence="4">Pyochelin biosynthetic protein PchC</fullName>
    </submittedName>
</protein>
<dbReference type="RefSeq" id="WP_141921564.1">
    <property type="nucleotide sequence ID" value="NZ_VFQC01000001.1"/>
</dbReference>
<dbReference type="InterPro" id="IPR012223">
    <property type="entry name" value="TEII"/>
</dbReference>
<organism evidence="4 5">
    <name type="scientific">Haloactinospora alba</name>
    <dbReference type="NCBI Taxonomy" id="405555"/>
    <lineage>
        <taxon>Bacteria</taxon>
        <taxon>Bacillati</taxon>
        <taxon>Actinomycetota</taxon>
        <taxon>Actinomycetes</taxon>
        <taxon>Streptosporangiales</taxon>
        <taxon>Nocardiopsidaceae</taxon>
        <taxon>Haloactinospora</taxon>
    </lineage>
</organism>
<keyword evidence="2" id="KW-0378">Hydrolase</keyword>
<dbReference type="PANTHER" id="PTHR11487">
    <property type="entry name" value="THIOESTERASE"/>
    <property type="match status" value="1"/>
</dbReference>